<sequence>MPRLILTRHGQVEGISPERFRGRMDMPLSPQGEAQAEALAAAIAAYARPAAIYTSPLARAVATGASIARATNAPATVAEGLADIDYGAWQWKTHAEAKAADPALHALWLEAPHRVRFPGGEALQDLLVRAADLTRMLLARHPEQTVVVVGHDSVNRVLLAHLLDLPLSGYWRLAQEPCNLTLLDLTDRAAKLLRLNDTAHLAGIG</sequence>
<dbReference type="Proteomes" id="UP001241747">
    <property type="component" value="Unassembled WGS sequence"/>
</dbReference>
<accession>A0ABU0LEN0</accession>
<gene>
    <name evidence="1" type="ORF">QOZ94_002326</name>
</gene>
<dbReference type="SUPFAM" id="SSF53254">
    <property type="entry name" value="Phosphoglycerate mutase-like"/>
    <property type="match status" value="1"/>
</dbReference>
<dbReference type="InterPro" id="IPR013078">
    <property type="entry name" value="His_Pase_superF_clade-1"/>
</dbReference>
<dbReference type="SMART" id="SM00855">
    <property type="entry name" value="PGAM"/>
    <property type="match status" value="1"/>
</dbReference>
<keyword evidence="2" id="KW-1185">Reference proteome</keyword>
<evidence type="ECO:0000313" key="1">
    <source>
        <dbReference type="EMBL" id="MDQ0505530.1"/>
    </source>
</evidence>
<dbReference type="PANTHER" id="PTHR48100">
    <property type="entry name" value="BROAD-SPECIFICITY PHOSPHATASE YOR283W-RELATED"/>
    <property type="match status" value="1"/>
</dbReference>
<dbReference type="PANTHER" id="PTHR48100:SF62">
    <property type="entry name" value="GLUCOSYL-3-PHOSPHOGLYCERATE PHOSPHATASE"/>
    <property type="match status" value="1"/>
</dbReference>
<dbReference type="EC" id="5.4.2.12" evidence="1"/>
<comment type="caution">
    <text evidence="1">The sequence shown here is derived from an EMBL/GenBank/DDBJ whole genome shotgun (WGS) entry which is preliminary data.</text>
</comment>
<protein>
    <submittedName>
        <fullName evidence="1">Phosphoglycerate mutase</fullName>
        <ecNumber evidence="1">5.4.2.12</ecNumber>
    </submittedName>
</protein>
<dbReference type="Gene3D" id="3.40.50.1240">
    <property type="entry name" value="Phosphoglycerate mutase-like"/>
    <property type="match status" value="1"/>
</dbReference>
<dbReference type="PIRSF" id="PIRSF000709">
    <property type="entry name" value="6PFK_2-Ptase"/>
    <property type="match status" value="1"/>
</dbReference>
<dbReference type="CDD" id="cd07067">
    <property type="entry name" value="HP_PGM_like"/>
    <property type="match status" value="1"/>
</dbReference>
<dbReference type="GO" id="GO:0004619">
    <property type="term" value="F:phosphoglycerate mutase activity"/>
    <property type="evidence" value="ECO:0007669"/>
    <property type="project" value="UniProtKB-EC"/>
</dbReference>
<dbReference type="Pfam" id="PF00300">
    <property type="entry name" value="His_Phos_1"/>
    <property type="match status" value="1"/>
</dbReference>
<proteinExistence type="predicted"/>
<dbReference type="EMBL" id="JAUSVY010000004">
    <property type="protein sequence ID" value="MDQ0505530.1"/>
    <property type="molecule type" value="Genomic_DNA"/>
</dbReference>
<keyword evidence="1" id="KW-0413">Isomerase</keyword>
<reference evidence="1 2" key="1">
    <citation type="submission" date="2023-07" db="EMBL/GenBank/DDBJ databases">
        <title>Genomic Encyclopedia of Type Strains, Phase IV (KMG-IV): sequencing the most valuable type-strain genomes for metagenomic binning, comparative biology and taxonomic classification.</title>
        <authorList>
            <person name="Goeker M."/>
        </authorList>
    </citation>
    <scope>NUCLEOTIDE SEQUENCE [LARGE SCALE GENOMIC DNA]</scope>
    <source>
        <strain evidence="1 2">DSM 3770</strain>
    </source>
</reference>
<dbReference type="RefSeq" id="WP_237344012.1">
    <property type="nucleotide sequence ID" value="NZ_JABWGX010000002.1"/>
</dbReference>
<evidence type="ECO:0000313" key="2">
    <source>
        <dbReference type="Proteomes" id="UP001241747"/>
    </source>
</evidence>
<name>A0ABU0LEN0_XANAG</name>
<dbReference type="InterPro" id="IPR050275">
    <property type="entry name" value="PGM_Phosphatase"/>
</dbReference>
<dbReference type="InterPro" id="IPR029033">
    <property type="entry name" value="His_PPase_superfam"/>
</dbReference>
<organism evidence="1 2">
    <name type="scientific">Xanthobacter agilis</name>
    <dbReference type="NCBI Taxonomy" id="47492"/>
    <lineage>
        <taxon>Bacteria</taxon>
        <taxon>Pseudomonadati</taxon>
        <taxon>Pseudomonadota</taxon>
        <taxon>Alphaproteobacteria</taxon>
        <taxon>Hyphomicrobiales</taxon>
        <taxon>Xanthobacteraceae</taxon>
        <taxon>Xanthobacter</taxon>
    </lineage>
</organism>